<keyword evidence="3" id="KW-1185">Reference proteome</keyword>
<gene>
    <name evidence="2" type="ORF">N7456_007991</name>
</gene>
<dbReference type="EMBL" id="JAPQKH010000005">
    <property type="protein sequence ID" value="KAJ5097270.1"/>
    <property type="molecule type" value="Genomic_DNA"/>
</dbReference>
<proteinExistence type="predicted"/>
<evidence type="ECO:0000256" key="1">
    <source>
        <dbReference type="SAM" id="MobiDB-lite"/>
    </source>
</evidence>
<dbReference type="Proteomes" id="UP001149165">
    <property type="component" value="Unassembled WGS sequence"/>
</dbReference>
<reference evidence="2" key="1">
    <citation type="submission" date="2022-11" db="EMBL/GenBank/DDBJ databases">
        <authorList>
            <person name="Petersen C."/>
        </authorList>
    </citation>
    <scope>NUCLEOTIDE SEQUENCE</scope>
    <source>
        <strain evidence="2">IBT 30069</strain>
    </source>
</reference>
<dbReference type="OrthoDB" id="4368344at2759"/>
<protein>
    <recommendedName>
        <fullName evidence="4">Glycine zipper 2TM domain-containing protein</fullName>
    </recommendedName>
</protein>
<dbReference type="PANTHER" id="PTHR37014:SF9">
    <property type="entry name" value="CONSERVED HISTIDINE-RICH PROTEIN (AFU_ORTHOLOGUE AFUA_1G11910)"/>
    <property type="match status" value="1"/>
</dbReference>
<dbReference type="AlphaFoldDB" id="A0A9W9FBY2"/>
<dbReference type="PANTHER" id="PTHR37014">
    <property type="entry name" value="EXPRESSION LETHALITY PROTEIN HEL10, PUTATIVE (AFU_ORTHOLOGUE AFUA_1G06580)-RELATED"/>
    <property type="match status" value="1"/>
</dbReference>
<sequence>MADPYNPYTQYSTPAPGGVGYYPPEDQAHQPAYPYQQDAYANHGTAEPQPGAGHTYDAQMQPSQYHLAPDVYQNNAPERSHTPSGQPDYLGPVAAYGNQSAQDGKVPSNLEYYNPDSQPRYSPVPSTHPPSVHVSEAPDPRYEDDRRSIGENGDAETDRGLGSSLAGGAAGYYFGHKKDHGLLGAIGGAIAANFIEGKIKNRHDDDSSITMGITITTTIIMDTIVGAQVVILEVILDTAMKMTIDSVR</sequence>
<name>A0A9W9FBY2_9EURO</name>
<evidence type="ECO:0008006" key="4">
    <source>
        <dbReference type="Google" id="ProtNLM"/>
    </source>
</evidence>
<feature type="region of interest" description="Disordered" evidence="1">
    <location>
        <begin position="1"/>
        <end position="161"/>
    </location>
</feature>
<reference evidence="2" key="2">
    <citation type="journal article" date="2023" name="IMA Fungus">
        <title>Comparative genomic study of the Penicillium genus elucidates a diverse pangenome and 15 lateral gene transfer events.</title>
        <authorList>
            <person name="Petersen C."/>
            <person name="Sorensen T."/>
            <person name="Nielsen M.R."/>
            <person name="Sondergaard T.E."/>
            <person name="Sorensen J.L."/>
            <person name="Fitzpatrick D.A."/>
            <person name="Frisvad J.C."/>
            <person name="Nielsen K.L."/>
        </authorList>
    </citation>
    <scope>NUCLEOTIDE SEQUENCE</scope>
    <source>
        <strain evidence="2">IBT 30069</strain>
    </source>
</reference>
<accession>A0A9W9FBY2</accession>
<feature type="compositionally biased region" description="Polar residues" evidence="1">
    <location>
        <begin position="72"/>
        <end position="85"/>
    </location>
</feature>
<evidence type="ECO:0000313" key="2">
    <source>
        <dbReference type="EMBL" id="KAJ5097270.1"/>
    </source>
</evidence>
<feature type="compositionally biased region" description="Basic and acidic residues" evidence="1">
    <location>
        <begin position="136"/>
        <end position="149"/>
    </location>
</feature>
<evidence type="ECO:0000313" key="3">
    <source>
        <dbReference type="Proteomes" id="UP001149165"/>
    </source>
</evidence>
<feature type="compositionally biased region" description="Low complexity" evidence="1">
    <location>
        <begin position="123"/>
        <end position="135"/>
    </location>
</feature>
<organism evidence="2 3">
    <name type="scientific">Penicillium angulare</name>
    <dbReference type="NCBI Taxonomy" id="116970"/>
    <lineage>
        <taxon>Eukaryota</taxon>
        <taxon>Fungi</taxon>
        <taxon>Dikarya</taxon>
        <taxon>Ascomycota</taxon>
        <taxon>Pezizomycotina</taxon>
        <taxon>Eurotiomycetes</taxon>
        <taxon>Eurotiomycetidae</taxon>
        <taxon>Eurotiales</taxon>
        <taxon>Aspergillaceae</taxon>
        <taxon>Penicillium</taxon>
    </lineage>
</organism>
<comment type="caution">
    <text evidence="2">The sequence shown here is derived from an EMBL/GenBank/DDBJ whole genome shotgun (WGS) entry which is preliminary data.</text>
</comment>